<dbReference type="InterPro" id="IPR000182">
    <property type="entry name" value="GNAT_dom"/>
</dbReference>
<dbReference type="CDD" id="cd04301">
    <property type="entry name" value="NAT_SF"/>
    <property type="match status" value="1"/>
</dbReference>
<organism evidence="4 5">
    <name type="scientific">Streptomyces montanisoli</name>
    <dbReference type="NCBI Taxonomy" id="2798581"/>
    <lineage>
        <taxon>Bacteria</taxon>
        <taxon>Bacillati</taxon>
        <taxon>Actinomycetota</taxon>
        <taxon>Actinomycetes</taxon>
        <taxon>Kitasatosporales</taxon>
        <taxon>Streptomycetaceae</taxon>
        <taxon>Streptomyces</taxon>
    </lineage>
</organism>
<reference evidence="4" key="1">
    <citation type="submission" date="2021-03" db="EMBL/GenBank/DDBJ databases">
        <title>Whole genome sequence of Streptomyces bomunensis MMS17-BM035.</title>
        <authorList>
            <person name="Lee J.H."/>
        </authorList>
    </citation>
    <scope>NUCLEOTIDE SEQUENCE</scope>
    <source>
        <strain evidence="4">MMS17-BM035</strain>
    </source>
</reference>
<keyword evidence="5" id="KW-1185">Reference proteome</keyword>
<sequence>MALIVRDFRTDDPEDAAAVVRVRLAAVPHLVLSEEYVRYRATTAHPAECFRIFLAEEDGTVAGVCETLLFHDSPVPGQGSANPQVHPGHRGRGAGALLLRAAEDHLAAAGASAVFSWVLDEPAPRAFAARHGYRPGRSARLQHLDLTAARLPEPGPLPAGVRLRTFAGYAGDPRPLFAADAEVTADEPGDVAAELADFDDWLRHTWHDPRLDRDLTSVVEVDGQVAAFSLAHTDGGSRYWSGMTGTRRAYRGRGLARLAKTDSLRRARAAGFTDAHTGNDAENAPMLAVNRRLGYRVSATELRHVKALG</sequence>
<proteinExistence type="predicted"/>
<dbReference type="SUPFAM" id="SSF55729">
    <property type="entry name" value="Acyl-CoA N-acyltransferases (Nat)"/>
    <property type="match status" value="2"/>
</dbReference>
<evidence type="ECO:0000256" key="2">
    <source>
        <dbReference type="ARBA" id="ARBA00023315"/>
    </source>
</evidence>
<evidence type="ECO:0000256" key="1">
    <source>
        <dbReference type="ARBA" id="ARBA00022679"/>
    </source>
</evidence>
<comment type="caution">
    <text evidence="4">The sequence shown here is derived from an EMBL/GenBank/DDBJ whole genome shotgun (WGS) entry which is preliminary data.</text>
</comment>
<keyword evidence="1 4" id="KW-0808">Transferase</keyword>
<dbReference type="PROSITE" id="PS51186">
    <property type="entry name" value="GNAT"/>
    <property type="match status" value="2"/>
</dbReference>
<dbReference type="AlphaFoldDB" id="A0A940RV10"/>
<dbReference type="PANTHER" id="PTHR43877">
    <property type="entry name" value="AMINOALKYLPHOSPHONATE N-ACETYLTRANSFERASE-RELATED-RELATED"/>
    <property type="match status" value="1"/>
</dbReference>
<feature type="domain" description="N-acetyltransferase" evidence="3">
    <location>
        <begin position="171"/>
        <end position="309"/>
    </location>
</feature>
<evidence type="ECO:0000259" key="3">
    <source>
        <dbReference type="PROSITE" id="PS51186"/>
    </source>
</evidence>
<dbReference type="Proteomes" id="UP000670475">
    <property type="component" value="Unassembled WGS sequence"/>
</dbReference>
<feature type="domain" description="N-acetyltransferase" evidence="3">
    <location>
        <begin position="6"/>
        <end position="156"/>
    </location>
</feature>
<dbReference type="InterPro" id="IPR050832">
    <property type="entry name" value="Bact_Acetyltransf"/>
</dbReference>
<gene>
    <name evidence="4" type="ORF">JFN87_09740</name>
</gene>
<dbReference type="Gene3D" id="3.40.630.30">
    <property type="match status" value="1"/>
</dbReference>
<protein>
    <submittedName>
        <fullName evidence="4">GNAT family N-acetyltransferase</fullName>
        <ecNumber evidence="4">2.3.1.-</ecNumber>
    </submittedName>
</protein>
<dbReference type="EMBL" id="JAGIQL010000028">
    <property type="protein sequence ID" value="MBP0457780.1"/>
    <property type="molecule type" value="Genomic_DNA"/>
</dbReference>
<dbReference type="Pfam" id="PF00583">
    <property type="entry name" value="Acetyltransf_1"/>
    <property type="match status" value="2"/>
</dbReference>
<dbReference type="RefSeq" id="WP_209339546.1">
    <property type="nucleotide sequence ID" value="NZ_JAGIQL010000028.1"/>
</dbReference>
<evidence type="ECO:0000313" key="4">
    <source>
        <dbReference type="EMBL" id="MBP0457780.1"/>
    </source>
</evidence>
<dbReference type="PANTHER" id="PTHR43877:SF1">
    <property type="entry name" value="ACETYLTRANSFERASE"/>
    <property type="match status" value="1"/>
</dbReference>
<evidence type="ECO:0000313" key="5">
    <source>
        <dbReference type="Proteomes" id="UP000670475"/>
    </source>
</evidence>
<keyword evidence="2 4" id="KW-0012">Acyltransferase</keyword>
<accession>A0A940RV10</accession>
<dbReference type="GO" id="GO:0016747">
    <property type="term" value="F:acyltransferase activity, transferring groups other than amino-acyl groups"/>
    <property type="evidence" value="ECO:0007669"/>
    <property type="project" value="InterPro"/>
</dbReference>
<dbReference type="InterPro" id="IPR016181">
    <property type="entry name" value="Acyl_CoA_acyltransferase"/>
</dbReference>
<name>A0A940RV10_9ACTN</name>
<dbReference type="EC" id="2.3.1.-" evidence="4"/>